<keyword evidence="2 3" id="KW-0040">ANK repeat</keyword>
<gene>
    <name evidence="4" type="ORF">N7532_006742</name>
</gene>
<reference evidence="4" key="2">
    <citation type="journal article" date="2023" name="IMA Fungus">
        <title>Comparative genomic study of the Penicillium genus elucidates a diverse pangenome and 15 lateral gene transfer events.</title>
        <authorList>
            <person name="Petersen C."/>
            <person name="Sorensen T."/>
            <person name="Nielsen M.R."/>
            <person name="Sondergaard T.E."/>
            <person name="Sorensen J.L."/>
            <person name="Fitzpatrick D.A."/>
            <person name="Frisvad J.C."/>
            <person name="Nielsen K.L."/>
        </authorList>
    </citation>
    <scope>NUCLEOTIDE SEQUENCE</scope>
    <source>
        <strain evidence="4">IBT 30761</strain>
    </source>
</reference>
<evidence type="ECO:0000256" key="3">
    <source>
        <dbReference type="PROSITE-ProRule" id="PRU00023"/>
    </source>
</evidence>
<evidence type="ECO:0000313" key="4">
    <source>
        <dbReference type="EMBL" id="KAJ5099741.1"/>
    </source>
</evidence>
<name>A0A9W9FGI6_9EURO</name>
<evidence type="ECO:0000313" key="5">
    <source>
        <dbReference type="Proteomes" id="UP001149074"/>
    </source>
</evidence>
<dbReference type="PANTHER" id="PTHR24173:SF83">
    <property type="entry name" value="SOCS BOX DOMAIN-CONTAINING PROTEIN"/>
    <property type="match status" value="1"/>
</dbReference>
<dbReference type="InterPro" id="IPR002110">
    <property type="entry name" value="Ankyrin_rpt"/>
</dbReference>
<dbReference type="SMART" id="SM00248">
    <property type="entry name" value="ANK"/>
    <property type="match status" value="6"/>
</dbReference>
<feature type="repeat" description="ANK" evidence="3">
    <location>
        <begin position="286"/>
        <end position="318"/>
    </location>
</feature>
<dbReference type="PANTHER" id="PTHR24173">
    <property type="entry name" value="ANKYRIN REPEAT CONTAINING"/>
    <property type="match status" value="1"/>
</dbReference>
<dbReference type="Proteomes" id="UP001149074">
    <property type="component" value="Unassembled WGS sequence"/>
</dbReference>
<dbReference type="PROSITE" id="PS50088">
    <property type="entry name" value="ANK_REPEAT"/>
    <property type="match status" value="1"/>
</dbReference>
<dbReference type="RefSeq" id="XP_056475395.1">
    <property type="nucleotide sequence ID" value="XM_056619236.1"/>
</dbReference>
<keyword evidence="1" id="KW-0677">Repeat</keyword>
<dbReference type="PROSITE" id="PS50297">
    <property type="entry name" value="ANK_REP_REGION"/>
    <property type="match status" value="1"/>
</dbReference>
<sequence length="390" mass="43404">MIMHLQGRKITENPDILRDLELASKLQEDFRKWVRNSVHTQNLKDLGLSTTLRFYPINYIYGEEPVIPEFTEPRRVREKSEVTIYYPPDVRALLGSNGARADAYTVGGTRMLSLAVLSKSLDMVEMMLEFGAHPNQCDLIDESTPLAHATHTPHPELIPIIHLLVIAGSSLSQGNVMAGILRAFSLDMVLKAVVQGGSFGFIGDEGGTALHSAALRNDRIVLWLVKNRMPLQTPFLANFFNMGIEINIKYNRGWTVLHEAISLGQTGVAIELIEQKKIRIDDFDQCGRTELHLAVRKRNMHIIQALLARGADINALRFAKGQPKNGSPLHFAVQETSAGMLDCFLGSGQRENPDLKDGCDKTLSQDVMLIPNGAVQGRIQALLLRKRSRP</sequence>
<proteinExistence type="predicted"/>
<reference evidence="4" key="1">
    <citation type="submission" date="2022-11" db="EMBL/GenBank/DDBJ databases">
        <authorList>
            <person name="Petersen C."/>
        </authorList>
    </citation>
    <scope>NUCLEOTIDE SEQUENCE</scope>
    <source>
        <strain evidence="4">IBT 30761</strain>
    </source>
</reference>
<dbReference type="EMBL" id="JAPQKI010000005">
    <property type="protein sequence ID" value="KAJ5099741.1"/>
    <property type="molecule type" value="Genomic_DNA"/>
</dbReference>
<organism evidence="4 5">
    <name type="scientific">Penicillium argentinense</name>
    <dbReference type="NCBI Taxonomy" id="1131581"/>
    <lineage>
        <taxon>Eukaryota</taxon>
        <taxon>Fungi</taxon>
        <taxon>Dikarya</taxon>
        <taxon>Ascomycota</taxon>
        <taxon>Pezizomycotina</taxon>
        <taxon>Eurotiomycetes</taxon>
        <taxon>Eurotiomycetidae</taxon>
        <taxon>Eurotiales</taxon>
        <taxon>Aspergillaceae</taxon>
        <taxon>Penicillium</taxon>
    </lineage>
</organism>
<evidence type="ECO:0000256" key="1">
    <source>
        <dbReference type="ARBA" id="ARBA00022737"/>
    </source>
</evidence>
<dbReference type="InterPro" id="IPR036770">
    <property type="entry name" value="Ankyrin_rpt-contain_sf"/>
</dbReference>
<dbReference type="GeneID" id="81358215"/>
<evidence type="ECO:0000256" key="2">
    <source>
        <dbReference type="ARBA" id="ARBA00023043"/>
    </source>
</evidence>
<dbReference type="OrthoDB" id="539213at2759"/>
<protein>
    <submittedName>
        <fullName evidence="4">Uncharacterized protein</fullName>
    </submittedName>
</protein>
<dbReference type="AlphaFoldDB" id="A0A9W9FGI6"/>
<comment type="caution">
    <text evidence="4">The sequence shown here is derived from an EMBL/GenBank/DDBJ whole genome shotgun (WGS) entry which is preliminary data.</text>
</comment>
<dbReference type="Pfam" id="PF12796">
    <property type="entry name" value="Ank_2"/>
    <property type="match status" value="1"/>
</dbReference>
<dbReference type="PRINTS" id="PR01415">
    <property type="entry name" value="ANKYRIN"/>
</dbReference>
<dbReference type="SUPFAM" id="SSF48403">
    <property type="entry name" value="Ankyrin repeat"/>
    <property type="match status" value="1"/>
</dbReference>
<keyword evidence="5" id="KW-1185">Reference proteome</keyword>
<dbReference type="Gene3D" id="1.25.40.20">
    <property type="entry name" value="Ankyrin repeat-containing domain"/>
    <property type="match status" value="2"/>
</dbReference>
<accession>A0A9W9FGI6</accession>